<dbReference type="EMBL" id="RHJS01000002">
    <property type="protein sequence ID" value="RRK32380.1"/>
    <property type="molecule type" value="Genomic_DNA"/>
</dbReference>
<dbReference type="RefSeq" id="WP_148099361.1">
    <property type="nucleotide sequence ID" value="NZ_RHJS01000002.1"/>
</dbReference>
<gene>
    <name evidence="1" type="ORF">EBB54_14165</name>
</gene>
<evidence type="ECO:0000313" key="2">
    <source>
        <dbReference type="Proteomes" id="UP000274920"/>
    </source>
</evidence>
<name>A0A426DHQ6_9FIRM</name>
<dbReference type="Proteomes" id="UP000274920">
    <property type="component" value="Unassembled WGS sequence"/>
</dbReference>
<evidence type="ECO:0000313" key="1">
    <source>
        <dbReference type="EMBL" id="RRK32380.1"/>
    </source>
</evidence>
<comment type="caution">
    <text evidence="1">The sequence shown here is derived from an EMBL/GenBank/DDBJ whole genome shotgun (WGS) entry which is preliminary data.</text>
</comment>
<organism evidence="1 2">
    <name type="scientific">Schaedlerella arabinosiphila</name>
    <dbReference type="NCBI Taxonomy" id="2044587"/>
    <lineage>
        <taxon>Bacteria</taxon>
        <taxon>Bacillati</taxon>
        <taxon>Bacillota</taxon>
        <taxon>Clostridia</taxon>
        <taxon>Lachnospirales</taxon>
        <taxon>Lachnospiraceae</taxon>
        <taxon>Schaedlerella</taxon>
    </lineage>
</organism>
<accession>A0A426DHQ6</accession>
<reference evidence="1" key="1">
    <citation type="submission" date="2018-10" db="EMBL/GenBank/DDBJ databases">
        <title>Schaedlerella arabinophila gen. nov. sp. nov., isolated from the mouse intestinal tract and comparative analysis with the genome of the closely related altered Schaedler flora strain ASF502.</title>
        <authorList>
            <person name="Miyake S."/>
            <person name="Soh M."/>
            <person name="Seedorf H."/>
        </authorList>
    </citation>
    <scope>NUCLEOTIDE SEQUENCE [LARGE SCALE GENOMIC DNA]</scope>
    <source>
        <strain evidence="1">DSM 106076</strain>
    </source>
</reference>
<dbReference type="AlphaFoldDB" id="A0A426DHQ6"/>
<proteinExistence type="predicted"/>
<sequence length="96" mass="11191">MYGYVLLEYTDIALEIAVNENKIFYRNIEHINVSDGMVMSVSELGAGLHHIEHRYRKIKDLGVVERKGNHRKRNGRVSGFWERSIYTLEIDNINPS</sequence>
<protein>
    <submittedName>
        <fullName evidence="1">Uncharacterized protein</fullName>
    </submittedName>
</protein>
<keyword evidence="2" id="KW-1185">Reference proteome</keyword>